<accession>U4LL11</accession>
<protein>
    <submittedName>
        <fullName evidence="1">Uncharacterized protein</fullName>
    </submittedName>
</protein>
<evidence type="ECO:0000313" key="1">
    <source>
        <dbReference type="EMBL" id="CCX13572.1"/>
    </source>
</evidence>
<dbReference type="Proteomes" id="UP000018144">
    <property type="component" value="Unassembled WGS sequence"/>
</dbReference>
<proteinExistence type="predicted"/>
<gene>
    <name evidence="1" type="ORF">PCON_13165</name>
</gene>
<name>U4LL11_PYROM</name>
<keyword evidence="2" id="KW-1185">Reference proteome</keyword>
<sequence length="71" mass="8099">MAHRAGLCSLCSTPHECLCCRWFVSSYLKKSNLDCSKDRDKATRDRLLQQDIQHSMCSLVDCGLVIYCRDA</sequence>
<evidence type="ECO:0000313" key="2">
    <source>
        <dbReference type="Proteomes" id="UP000018144"/>
    </source>
</evidence>
<dbReference type="AlphaFoldDB" id="U4LL11"/>
<dbReference type="EMBL" id="HF935853">
    <property type="protein sequence ID" value="CCX13572.1"/>
    <property type="molecule type" value="Genomic_DNA"/>
</dbReference>
<organism evidence="1 2">
    <name type="scientific">Pyronema omphalodes (strain CBS 100304)</name>
    <name type="common">Pyronema confluens</name>
    <dbReference type="NCBI Taxonomy" id="1076935"/>
    <lineage>
        <taxon>Eukaryota</taxon>
        <taxon>Fungi</taxon>
        <taxon>Dikarya</taxon>
        <taxon>Ascomycota</taxon>
        <taxon>Pezizomycotina</taxon>
        <taxon>Pezizomycetes</taxon>
        <taxon>Pezizales</taxon>
        <taxon>Pyronemataceae</taxon>
        <taxon>Pyronema</taxon>
    </lineage>
</organism>
<reference evidence="1 2" key="1">
    <citation type="journal article" date="2013" name="PLoS Genet.">
        <title>The genome and development-dependent transcriptomes of Pyronema confluens: a window into fungal evolution.</title>
        <authorList>
            <person name="Traeger S."/>
            <person name="Altegoer F."/>
            <person name="Freitag M."/>
            <person name="Gabaldon T."/>
            <person name="Kempken F."/>
            <person name="Kumar A."/>
            <person name="Marcet-Houben M."/>
            <person name="Poggeler S."/>
            <person name="Stajich J.E."/>
            <person name="Nowrousian M."/>
        </authorList>
    </citation>
    <scope>NUCLEOTIDE SEQUENCE [LARGE SCALE GENOMIC DNA]</scope>
    <source>
        <strain evidence="2">CBS 100304</strain>
        <tissue evidence="1">Vegetative mycelium</tissue>
    </source>
</reference>